<evidence type="ECO:0000259" key="1">
    <source>
        <dbReference type="Pfam" id="PF15919"/>
    </source>
</evidence>
<feature type="domain" description="HicB-like antitoxin of toxin-antitoxin system" evidence="1">
    <location>
        <begin position="7"/>
        <end position="129"/>
    </location>
</feature>
<dbReference type="Gene3D" id="3.30.160.250">
    <property type="match status" value="1"/>
</dbReference>
<proteinExistence type="predicted"/>
<protein>
    <recommendedName>
        <fullName evidence="1">HicB-like antitoxin of toxin-antitoxin system domain-containing protein</fullName>
    </recommendedName>
</protein>
<dbReference type="Pfam" id="PF15919">
    <property type="entry name" value="HicB_lk_antitox"/>
    <property type="match status" value="1"/>
</dbReference>
<dbReference type="InterPro" id="IPR035069">
    <property type="entry name" value="TTHA1013/TTHA0281-like"/>
</dbReference>
<dbReference type="EMBL" id="LJYW01000001">
    <property type="protein sequence ID" value="KPL55526.1"/>
    <property type="molecule type" value="Genomic_DNA"/>
</dbReference>
<dbReference type="RefSeq" id="WP_054361694.1">
    <property type="nucleotide sequence ID" value="NZ_JAPCYQ010000001.1"/>
</dbReference>
<evidence type="ECO:0000313" key="3">
    <source>
        <dbReference type="Proteomes" id="UP000048984"/>
    </source>
</evidence>
<organism evidence="2 3">
    <name type="scientific">Prosthecodimorpha hirschii</name>
    <dbReference type="NCBI Taxonomy" id="665126"/>
    <lineage>
        <taxon>Bacteria</taxon>
        <taxon>Pseudomonadati</taxon>
        <taxon>Pseudomonadota</taxon>
        <taxon>Alphaproteobacteria</taxon>
        <taxon>Hyphomicrobiales</taxon>
        <taxon>Ancalomicrobiaceae</taxon>
        <taxon>Prosthecodimorpha</taxon>
    </lineage>
</organism>
<gene>
    <name evidence="2" type="ORF">ABB55_27540</name>
</gene>
<comment type="caution">
    <text evidence="2">The sequence shown here is derived from an EMBL/GenBank/DDBJ whole genome shotgun (WGS) entry which is preliminary data.</text>
</comment>
<reference evidence="2 3" key="2">
    <citation type="submission" date="2015-10" db="EMBL/GenBank/DDBJ databases">
        <title>Draft Genome Sequence of Prosthecomicrobium hirschii ATCC 27832.</title>
        <authorList>
            <person name="Daniel J."/>
            <person name="Givan S.A."/>
            <person name="Brun Y.V."/>
            <person name="Brown P.J."/>
        </authorList>
    </citation>
    <scope>NUCLEOTIDE SEQUENCE [LARGE SCALE GENOMIC DNA]</scope>
    <source>
        <strain evidence="2 3">16</strain>
    </source>
</reference>
<dbReference type="AlphaFoldDB" id="A0A0P6VW49"/>
<dbReference type="OrthoDB" id="9807959at2"/>
<sequence length="137" mass="14508">MKHFVGIVEKEPGSLWSIWFPDCPGCTTAAEDFETAVGQAKDALRLWVDAAADDGGAVILPRTLDQLRTDPAVLEALAQGHAAILVPLIQESGRSVRANISLDAGLLQSIDMAAKARGLTRSAFLASAAREKILAEV</sequence>
<keyword evidence="3" id="KW-1185">Reference proteome</keyword>
<dbReference type="SUPFAM" id="SSF143100">
    <property type="entry name" value="TTHA1013/TTHA0281-like"/>
    <property type="match status" value="1"/>
</dbReference>
<dbReference type="Proteomes" id="UP000048984">
    <property type="component" value="Unassembled WGS sequence"/>
</dbReference>
<name>A0A0P6VW49_9HYPH</name>
<dbReference type="InterPro" id="IPR031807">
    <property type="entry name" value="HicB-like"/>
</dbReference>
<evidence type="ECO:0000313" key="2">
    <source>
        <dbReference type="EMBL" id="KPL55526.1"/>
    </source>
</evidence>
<dbReference type="STRING" id="665126.ABB55_27540"/>
<reference evidence="2 3" key="1">
    <citation type="submission" date="2015-09" db="EMBL/GenBank/DDBJ databases">
        <authorList>
            <person name="Jackson K.R."/>
            <person name="Lunt B.L."/>
            <person name="Fisher J.N.B."/>
            <person name="Gardner A.V."/>
            <person name="Bailey M.E."/>
            <person name="Deus L.M."/>
            <person name="Earl A.S."/>
            <person name="Gibby P.D."/>
            <person name="Hartmann K.A."/>
            <person name="Liu J.E."/>
            <person name="Manci A.M."/>
            <person name="Nielsen D.A."/>
            <person name="Solomon M.B."/>
            <person name="Breakwell D.P."/>
            <person name="Burnett S.H."/>
            <person name="Grose J.H."/>
        </authorList>
    </citation>
    <scope>NUCLEOTIDE SEQUENCE [LARGE SCALE GENOMIC DNA]</scope>
    <source>
        <strain evidence="2 3">16</strain>
    </source>
</reference>
<accession>A0A0P6VW49</accession>